<keyword evidence="4" id="KW-1185">Reference proteome</keyword>
<sequence length="305" mass="34099">MNKRKLSLVSMLLTTLGILLLISNTNTVKAESINDYIINNKVQPAAIQNREGTFGVWSGYENGVGKPEGVVIHETAMDNTDAETLVASFNNIWKQQSVYVHAFVDDKEIINIHNTDYIVWGAGATANSKFIQVELCRVPSGDYDKFTKSIVNQAYYAASKLLQYNLPDTPGVTVMSHHQTSLKWKQTDHVDPDTYFPTWGYSMDQMNDLISYFYNNLKNTGYAYGTNETGNSNGVDDKAVIKTKNTNGNFAPLVAFNDDGSVTNINNRGLGNDTFWQTDQTRDLNGVTYHRVATNEWVDSQYIVG</sequence>
<dbReference type="Proteomes" id="UP000235649">
    <property type="component" value="Unassembled WGS sequence"/>
</dbReference>
<dbReference type="InterPro" id="IPR036505">
    <property type="entry name" value="Amidase/PGRP_sf"/>
</dbReference>
<evidence type="ECO:0000313" key="3">
    <source>
        <dbReference type="EMBL" id="PMD68771.1"/>
    </source>
</evidence>
<dbReference type="CDD" id="cd06583">
    <property type="entry name" value="PGRP"/>
    <property type="match status" value="1"/>
</dbReference>
<evidence type="ECO:0000313" key="4">
    <source>
        <dbReference type="Proteomes" id="UP000235649"/>
    </source>
</evidence>
<dbReference type="OrthoDB" id="9816557at2"/>
<gene>
    <name evidence="3" type="ORF">CBP76_08700</name>
</gene>
<keyword evidence="1" id="KW-0732">Signal</keyword>
<dbReference type="SUPFAM" id="SSF55846">
    <property type="entry name" value="N-acetylmuramoyl-L-alanine amidase-like"/>
    <property type="match status" value="1"/>
</dbReference>
<evidence type="ECO:0000259" key="2">
    <source>
        <dbReference type="SMART" id="SM00644"/>
    </source>
</evidence>
<dbReference type="GO" id="GO:0009253">
    <property type="term" value="P:peptidoglycan catabolic process"/>
    <property type="evidence" value="ECO:0007669"/>
    <property type="project" value="InterPro"/>
</dbReference>
<dbReference type="RefSeq" id="WP_102196512.1">
    <property type="nucleotide sequence ID" value="NZ_NIPR01000034.1"/>
</dbReference>
<dbReference type="InterPro" id="IPR002502">
    <property type="entry name" value="Amidase_domain"/>
</dbReference>
<comment type="caution">
    <text evidence="3">The sequence shown here is derived from an EMBL/GenBank/DDBJ whole genome shotgun (WGS) entry which is preliminary data.</text>
</comment>
<proteinExistence type="predicted"/>
<dbReference type="SMART" id="SM00644">
    <property type="entry name" value="Ami_2"/>
    <property type="match status" value="1"/>
</dbReference>
<dbReference type="EMBL" id="NIPR01000034">
    <property type="protein sequence ID" value="PMD68771.1"/>
    <property type="molecule type" value="Genomic_DNA"/>
</dbReference>
<evidence type="ECO:0000256" key="1">
    <source>
        <dbReference type="SAM" id="SignalP"/>
    </source>
</evidence>
<protein>
    <submittedName>
        <fullName evidence="3">Amidase</fullName>
    </submittedName>
</protein>
<dbReference type="AlphaFoldDB" id="A0A2N7ASV7"/>
<dbReference type="GO" id="GO:0008745">
    <property type="term" value="F:N-acetylmuramoyl-L-alanine amidase activity"/>
    <property type="evidence" value="ECO:0007669"/>
    <property type="project" value="InterPro"/>
</dbReference>
<organism evidence="3 4">
    <name type="scientific">Companilactobacillus nuruki</name>
    <dbReference type="NCBI Taxonomy" id="1993540"/>
    <lineage>
        <taxon>Bacteria</taxon>
        <taxon>Bacillati</taxon>
        <taxon>Bacillota</taxon>
        <taxon>Bacilli</taxon>
        <taxon>Lactobacillales</taxon>
        <taxon>Lactobacillaceae</taxon>
        <taxon>Companilactobacillus</taxon>
    </lineage>
</organism>
<name>A0A2N7ASV7_9LACO</name>
<feature type="chain" id="PRO_5014659604" evidence="1">
    <location>
        <begin position="31"/>
        <end position="305"/>
    </location>
</feature>
<dbReference type="Gene3D" id="3.40.80.10">
    <property type="entry name" value="Peptidoglycan recognition protein-like"/>
    <property type="match status" value="1"/>
</dbReference>
<accession>A0A2N7ASV7</accession>
<feature type="signal peptide" evidence="1">
    <location>
        <begin position="1"/>
        <end position="30"/>
    </location>
</feature>
<dbReference type="Pfam" id="PF01510">
    <property type="entry name" value="Amidase_2"/>
    <property type="match status" value="1"/>
</dbReference>
<reference evidence="3 4" key="1">
    <citation type="submission" date="2017-05" db="EMBL/GenBank/DDBJ databases">
        <title>Lactobacillus nurukis nov., sp. nov., isolated from nuruk.</title>
        <authorList>
            <person name="Kim S.-J."/>
        </authorList>
    </citation>
    <scope>NUCLEOTIDE SEQUENCE [LARGE SCALE GENOMIC DNA]</scope>
    <source>
        <strain evidence="3 4">SYF10-1a</strain>
    </source>
</reference>
<feature type="domain" description="N-acetylmuramoyl-L-alanine amidase" evidence="2">
    <location>
        <begin position="58"/>
        <end position="193"/>
    </location>
</feature>